<evidence type="ECO:0000313" key="4">
    <source>
        <dbReference type="EMBL" id="PIS05270.1"/>
    </source>
</evidence>
<dbReference type="InterPro" id="IPR003961">
    <property type="entry name" value="FN3_dom"/>
</dbReference>
<keyword evidence="2" id="KW-1015">Disulfide bond</keyword>
<evidence type="ECO:0000256" key="1">
    <source>
        <dbReference type="ARBA" id="ARBA00022729"/>
    </source>
</evidence>
<dbReference type="SMART" id="SM00060">
    <property type="entry name" value="FN3"/>
    <property type="match status" value="3"/>
</dbReference>
<feature type="domain" description="Fibronectin type-III" evidence="3">
    <location>
        <begin position="31"/>
        <end position="128"/>
    </location>
</feature>
<keyword evidence="1" id="KW-0732">Signal</keyword>
<dbReference type="Pfam" id="PF13385">
    <property type="entry name" value="Laminin_G_3"/>
    <property type="match status" value="1"/>
</dbReference>
<dbReference type="CDD" id="cd00063">
    <property type="entry name" value="FN3"/>
    <property type="match status" value="1"/>
</dbReference>
<dbReference type="PANTHER" id="PTHR47635">
    <property type="entry name" value="CUB DOMAIN-CONTAINING PROTEIN"/>
    <property type="match status" value="1"/>
</dbReference>
<dbReference type="GO" id="GO:0003993">
    <property type="term" value="F:acid phosphatase activity"/>
    <property type="evidence" value="ECO:0007669"/>
    <property type="project" value="InterPro"/>
</dbReference>
<evidence type="ECO:0000259" key="3">
    <source>
        <dbReference type="PROSITE" id="PS50853"/>
    </source>
</evidence>
<sequence>MNNLLTKKVTAKLLIIMLILANFLQFSPLLAALPLTISNISVEAEDDTAVITWNTNFSANARVEFEPDEFFNNDTNYRYFLISDKLNTAHEFRLTNLVPDTVYHFRIISQTADQEVETFDQIFETEERFDSQSPIISDVRTVYVSGTTATIQWVTSEPADSTIIYGLTDEYGASIGDGNRRLYHDLTIRNLQPGRIYHYKVGSRDEDNNKSLWQDKTFTTIPHLRAENEDLVISDVRPASVNDTNISDTSAIISFRTNHLVDCRIEYGTSRGFGRNVDCPKPRRIDQQIQLTNLETGTNYNFKIHATDVFFKRVEYQGSFKTKGQVLGVDNFSGPSQFTEDTITGSGQLVLYSNFDSGFGNIAYDSSGLNNDGSISGATWQKENNNSYLDFDGVNDVVKVPHRSSLNMNDNQVTMAAWVNLDSFTRFGKIVSKHYSYELLQATGLGGLRIAIQPIGGRWHTLDTSNAPLALNTWQFVAGTYDGQTMRLYVNGVEVASKDDVFTIANSAQDISIGANGVNDIEYLDGSMDEIRVYNYALSAFDIEQLYNQGLYKITGIGSGVGGSIGGVNGNLSGSSGTLGGGQVLGSSLSDYTKAERLIRVAGQPDIYAVYGGKKLYISGPTAFANYGYNLADVEDISQAEFDSIIGAWLVKTPDAPTVYYIDQTKWLKIPIPSPTAFVSYQQNDWGEIITIDPLDLRPYPLVEVVKSPTDGTVYELNYQLGTKNLIPSAERFLELGYEWPEVMTLSQTHLDYYELGDTL</sequence>
<evidence type="ECO:0000256" key="2">
    <source>
        <dbReference type="ARBA" id="ARBA00023157"/>
    </source>
</evidence>
<dbReference type="SUPFAM" id="SSF49363">
    <property type="entry name" value="Purple acid phosphatase, N-terminal domain"/>
    <property type="match status" value="2"/>
</dbReference>
<accession>A0A2H0W3P7</accession>
<dbReference type="SMART" id="SM00560">
    <property type="entry name" value="LamGL"/>
    <property type="match status" value="1"/>
</dbReference>
<proteinExistence type="predicted"/>
<dbReference type="SUPFAM" id="SSF49899">
    <property type="entry name" value="Concanavalin A-like lectins/glucanases"/>
    <property type="match status" value="1"/>
</dbReference>
<dbReference type="GO" id="GO:0046872">
    <property type="term" value="F:metal ion binding"/>
    <property type="evidence" value="ECO:0007669"/>
    <property type="project" value="InterPro"/>
</dbReference>
<organism evidence="4 5">
    <name type="scientific">Candidatus Buchananbacteria bacterium CG10_big_fil_rev_8_21_14_0_10_42_9</name>
    <dbReference type="NCBI Taxonomy" id="1974526"/>
    <lineage>
        <taxon>Bacteria</taxon>
        <taxon>Candidatus Buchananiibacteriota</taxon>
    </lineage>
</organism>
<dbReference type="EMBL" id="PEZZ01000013">
    <property type="protein sequence ID" value="PIS05270.1"/>
    <property type="molecule type" value="Genomic_DNA"/>
</dbReference>
<dbReference type="Proteomes" id="UP000230935">
    <property type="component" value="Unassembled WGS sequence"/>
</dbReference>
<reference evidence="5" key="1">
    <citation type="submission" date="2017-09" db="EMBL/GenBank/DDBJ databases">
        <title>Depth-based differentiation of microbial function through sediment-hosted aquifers and enrichment of novel symbionts in the deep terrestrial subsurface.</title>
        <authorList>
            <person name="Probst A.J."/>
            <person name="Ladd B."/>
            <person name="Jarett J.K."/>
            <person name="Geller-Mcgrath D.E."/>
            <person name="Sieber C.M.K."/>
            <person name="Emerson J.B."/>
            <person name="Anantharaman K."/>
            <person name="Thomas B.C."/>
            <person name="Malmstrom R."/>
            <person name="Stieglmeier M."/>
            <person name="Klingl A."/>
            <person name="Woyke T."/>
            <person name="Ryan C.M."/>
            <person name="Banfield J.F."/>
        </authorList>
    </citation>
    <scope>NUCLEOTIDE SEQUENCE [LARGE SCALE GENOMIC DNA]</scope>
</reference>
<dbReference type="AlphaFoldDB" id="A0A2H0W3P7"/>
<dbReference type="PANTHER" id="PTHR47635:SF2">
    <property type="entry name" value="LAMG-LIKE JELLYROLL FOLD DOMAIN-CONTAINING PROTEIN"/>
    <property type="match status" value="1"/>
</dbReference>
<dbReference type="InterPro" id="IPR008963">
    <property type="entry name" value="Purple_acid_Pase-like_N"/>
</dbReference>
<protein>
    <recommendedName>
        <fullName evidence="3">Fibronectin type-III domain-containing protein</fullName>
    </recommendedName>
</protein>
<comment type="caution">
    <text evidence="4">The sequence shown here is derived from an EMBL/GenBank/DDBJ whole genome shotgun (WGS) entry which is preliminary data.</text>
</comment>
<name>A0A2H0W3P7_9BACT</name>
<dbReference type="PROSITE" id="PS50853">
    <property type="entry name" value="FN3"/>
    <property type="match status" value="1"/>
</dbReference>
<dbReference type="Gene3D" id="2.60.40.380">
    <property type="entry name" value="Purple acid phosphatase-like, N-terminal"/>
    <property type="match status" value="1"/>
</dbReference>
<dbReference type="Gene3D" id="2.60.120.200">
    <property type="match status" value="1"/>
</dbReference>
<evidence type="ECO:0000313" key="5">
    <source>
        <dbReference type="Proteomes" id="UP000230935"/>
    </source>
</evidence>
<gene>
    <name evidence="4" type="ORF">COT81_01990</name>
</gene>
<dbReference type="InterPro" id="IPR006558">
    <property type="entry name" value="LamG-like"/>
</dbReference>
<dbReference type="InterPro" id="IPR013320">
    <property type="entry name" value="ConA-like_dom_sf"/>
</dbReference>